<keyword evidence="13" id="KW-1185">Reference proteome</keyword>
<evidence type="ECO:0000256" key="7">
    <source>
        <dbReference type="ARBA" id="ARBA00023132"/>
    </source>
</evidence>
<name>A0A1B9GIG2_9TREE</name>
<dbReference type="GO" id="GO:0005737">
    <property type="term" value="C:cytoplasm"/>
    <property type="evidence" value="ECO:0007669"/>
    <property type="project" value="TreeGrafter"/>
</dbReference>
<evidence type="ECO:0000256" key="5">
    <source>
        <dbReference type="ARBA" id="ARBA00022927"/>
    </source>
</evidence>
<dbReference type="PANTHER" id="PTHR12960:SF0">
    <property type="entry name" value="MRNA EXPORT FACTOR GLE1"/>
    <property type="match status" value="1"/>
</dbReference>
<dbReference type="GO" id="GO:0031369">
    <property type="term" value="F:translation initiation factor binding"/>
    <property type="evidence" value="ECO:0007669"/>
    <property type="project" value="TreeGrafter"/>
</dbReference>
<evidence type="ECO:0000313" key="13">
    <source>
        <dbReference type="Proteomes" id="UP000092666"/>
    </source>
</evidence>
<keyword evidence="7" id="KW-0906">Nuclear pore complex</keyword>
<feature type="compositionally biased region" description="Basic and acidic residues" evidence="11">
    <location>
        <begin position="77"/>
        <end position="92"/>
    </location>
</feature>
<dbReference type="Gene3D" id="1.25.40.510">
    <property type="entry name" value="GLE1-like"/>
    <property type="match status" value="1"/>
</dbReference>
<feature type="region of interest" description="Disordered" evidence="11">
    <location>
        <begin position="1"/>
        <end position="39"/>
    </location>
</feature>
<keyword evidence="5" id="KW-0653">Protein transport</keyword>
<evidence type="ECO:0000256" key="3">
    <source>
        <dbReference type="ARBA" id="ARBA00022448"/>
    </source>
</evidence>
<feature type="compositionally biased region" description="Low complexity" evidence="11">
    <location>
        <begin position="127"/>
        <end position="143"/>
    </location>
</feature>
<dbReference type="PANTHER" id="PTHR12960">
    <property type="entry name" value="GLE-1-RELATED"/>
    <property type="match status" value="1"/>
</dbReference>
<organism evidence="12 13">
    <name type="scientific">Kwoniella heveanensis BCC8398</name>
    <dbReference type="NCBI Taxonomy" id="1296120"/>
    <lineage>
        <taxon>Eukaryota</taxon>
        <taxon>Fungi</taxon>
        <taxon>Dikarya</taxon>
        <taxon>Basidiomycota</taxon>
        <taxon>Agaricomycotina</taxon>
        <taxon>Tremellomycetes</taxon>
        <taxon>Tremellales</taxon>
        <taxon>Cryptococcaceae</taxon>
        <taxon>Kwoniella</taxon>
    </lineage>
</organism>
<dbReference type="GO" id="GO:0005543">
    <property type="term" value="F:phospholipid binding"/>
    <property type="evidence" value="ECO:0007669"/>
    <property type="project" value="TreeGrafter"/>
</dbReference>
<dbReference type="EMBL" id="KV700142">
    <property type="protein sequence ID" value="OCF30767.1"/>
    <property type="molecule type" value="Genomic_DNA"/>
</dbReference>
<reference evidence="12 13" key="1">
    <citation type="submission" date="2013-07" db="EMBL/GenBank/DDBJ databases">
        <title>The Genome Sequence of Cryptococcus heveanensis BCC8398.</title>
        <authorList>
            <consortium name="The Broad Institute Genome Sequencing Platform"/>
            <person name="Cuomo C."/>
            <person name="Litvintseva A."/>
            <person name="Chen Y."/>
            <person name="Heitman J."/>
            <person name="Sun S."/>
            <person name="Springer D."/>
            <person name="Dromer F."/>
            <person name="Young S.K."/>
            <person name="Zeng Q."/>
            <person name="Gargeya S."/>
            <person name="Fitzgerald M."/>
            <person name="Abouelleil A."/>
            <person name="Alvarado L."/>
            <person name="Berlin A.M."/>
            <person name="Chapman S.B."/>
            <person name="Dewar J."/>
            <person name="Goldberg J."/>
            <person name="Griggs A."/>
            <person name="Gujja S."/>
            <person name="Hansen M."/>
            <person name="Howarth C."/>
            <person name="Imamovic A."/>
            <person name="Larimer J."/>
            <person name="McCowan C."/>
            <person name="Murphy C."/>
            <person name="Pearson M."/>
            <person name="Priest M."/>
            <person name="Roberts A."/>
            <person name="Saif S."/>
            <person name="Shea T."/>
            <person name="Sykes S."/>
            <person name="Wortman J."/>
            <person name="Nusbaum C."/>
            <person name="Birren B."/>
        </authorList>
    </citation>
    <scope>NUCLEOTIDE SEQUENCE [LARGE SCALE GENOMIC DNA]</scope>
    <source>
        <strain evidence="12 13">BCC8398</strain>
    </source>
</reference>
<evidence type="ECO:0000256" key="10">
    <source>
        <dbReference type="ARBA" id="ARBA00029983"/>
    </source>
</evidence>
<feature type="region of interest" description="Disordered" evidence="11">
    <location>
        <begin position="287"/>
        <end position="334"/>
    </location>
</feature>
<feature type="compositionally biased region" description="Polar residues" evidence="11">
    <location>
        <begin position="21"/>
        <end position="39"/>
    </location>
</feature>
<evidence type="ECO:0000256" key="4">
    <source>
        <dbReference type="ARBA" id="ARBA00022816"/>
    </source>
</evidence>
<dbReference type="GO" id="GO:0015031">
    <property type="term" value="P:protein transport"/>
    <property type="evidence" value="ECO:0007669"/>
    <property type="project" value="UniProtKB-KW"/>
</dbReference>
<keyword evidence="3" id="KW-0813">Transport</keyword>
<protein>
    <recommendedName>
        <fullName evidence="9">mRNA export factor GLE1</fullName>
    </recommendedName>
    <alternativeName>
        <fullName evidence="10">Nucleoporin GLE1</fullName>
    </alternativeName>
</protein>
<feature type="region of interest" description="Disordered" evidence="11">
    <location>
        <begin position="77"/>
        <end position="149"/>
    </location>
</feature>
<comment type="similarity">
    <text evidence="2">Belongs to the GLE1 family.</text>
</comment>
<dbReference type="OrthoDB" id="420884at2759"/>
<keyword evidence="6" id="KW-0811">Translocation</keyword>
<comment type="subcellular location">
    <subcellularLocation>
        <location evidence="1">Nucleus</location>
        <location evidence="1">Nuclear pore complex</location>
    </subcellularLocation>
</comment>
<evidence type="ECO:0000313" key="12">
    <source>
        <dbReference type="EMBL" id="OCF30767.1"/>
    </source>
</evidence>
<dbReference type="GO" id="GO:0044614">
    <property type="term" value="C:nuclear pore cytoplasmic filaments"/>
    <property type="evidence" value="ECO:0007669"/>
    <property type="project" value="TreeGrafter"/>
</dbReference>
<dbReference type="STRING" id="1296120.A0A1B9GIG2"/>
<proteinExistence type="inferred from homology"/>
<sequence>MRFAVEDSSDDDDVRSLDYSISSDDSVAGSPSRNPRSSLGRNILAAYDSSDADSDFASEDEVEALGLGDEWDVVKERAREKPSWRDTKEKLSSGKAGAGVNADASSKEKGKAKMTTPLIPWNGLTFSSSASASRSKRSGLSNSVRAEELQVEEPSEYDRWIKKSDQQVWREGQKQAQERRGELRVIASNARARVRSAEDQRLAKEAEDLRMMLEGMAIKHDHEEEEIARRFAEREKKLWADIDAAIKEVEKKEAELVAAAQAAARRKKADEEARAIAAQRVAEAQKAETEKRAREQAEAEQKNREIAEAEQKRQAALKEEEEVRERQDAKKDRARSEWGTWVEKQRWMKKEVIEIVKADRAMKTGLRPGMRLMTRGLGQVVNTQETVTRVTNDIHNILSQQLPSPPSPSSPTSLNEATPKAYAYLLSHLSKALIKQAESEVNAKPDAAFPLARIIVGLLLRGHAALGEVLFARFVKKCPWAIPYYPKRQPNQPREEFEKSTGRGSDESVADYISRMAGICTLYFAVLQTPIASLIPTISAPPPGKAELEILIQPIWRFPSSWTWLSLALKDPMPGLPPTAHLVSAWIEIIAHEAVRVFGRGQMGKVWDAIEGEGLAGGLIKGDSEAARQRLGSLLEKLRKGQVEVPQGRVWE</sequence>
<evidence type="ECO:0000256" key="2">
    <source>
        <dbReference type="ARBA" id="ARBA00011056"/>
    </source>
</evidence>
<gene>
    <name evidence="12" type="ORF">I316_07574</name>
</gene>
<dbReference type="Pfam" id="PF07817">
    <property type="entry name" value="GLE1"/>
    <property type="match status" value="1"/>
</dbReference>
<evidence type="ECO:0000256" key="6">
    <source>
        <dbReference type="ARBA" id="ARBA00023010"/>
    </source>
</evidence>
<evidence type="ECO:0000256" key="11">
    <source>
        <dbReference type="SAM" id="MobiDB-lite"/>
    </source>
</evidence>
<keyword evidence="8" id="KW-0539">Nucleus</keyword>
<accession>A0A1B9GIG2</accession>
<keyword evidence="4" id="KW-0509">mRNA transport</keyword>
<dbReference type="GO" id="GO:0016973">
    <property type="term" value="P:poly(A)+ mRNA export from nucleus"/>
    <property type="evidence" value="ECO:0007669"/>
    <property type="project" value="InterPro"/>
</dbReference>
<dbReference type="Proteomes" id="UP000092666">
    <property type="component" value="Unassembled WGS sequence"/>
</dbReference>
<dbReference type="GO" id="GO:0000822">
    <property type="term" value="F:inositol hexakisphosphate binding"/>
    <property type="evidence" value="ECO:0007669"/>
    <property type="project" value="TreeGrafter"/>
</dbReference>
<evidence type="ECO:0000256" key="1">
    <source>
        <dbReference type="ARBA" id="ARBA00004567"/>
    </source>
</evidence>
<dbReference type="AlphaFoldDB" id="A0A1B9GIG2"/>
<dbReference type="InterPro" id="IPR038506">
    <property type="entry name" value="GLE1-like_sf"/>
</dbReference>
<dbReference type="InterPro" id="IPR012476">
    <property type="entry name" value="GLE1"/>
</dbReference>
<reference evidence="13" key="2">
    <citation type="submission" date="2013-12" db="EMBL/GenBank/DDBJ databases">
        <title>Evolution of pathogenesis and genome organization in the Tremellales.</title>
        <authorList>
            <person name="Cuomo C."/>
            <person name="Litvintseva A."/>
            <person name="Heitman J."/>
            <person name="Chen Y."/>
            <person name="Sun S."/>
            <person name="Springer D."/>
            <person name="Dromer F."/>
            <person name="Young S."/>
            <person name="Zeng Q."/>
            <person name="Chapman S."/>
            <person name="Gujja S."/>
            <person name="Saif S."/>
            <person name="Birren B."/>
        </authorList>
    </citation>
    <scope>NUCLEOTIDE SEQUENCE [LARGE SCALE GENOMIC DNA]</scope>
    <source>
        <strain evidence="13">BCC8398</strain>
    </source>
</reference>
<evidence type="ECO:0000256" key="8">
    <source>
        <dbReference type="ARBA" id="ARBA00023242"/>
    </source>
</evidence>
<evidence type="ECO:0000256" key="9">
    <source>
        <dbReference type="ARBA" id="ARBA00026227"/>
    </source>
</evidence>